<feature type="domain" description="Methyl-accepting transducer" evidence="7">
    <location>
        <begin position="263"/>
        <end position="492"/>
    </location>
</feature>
<evidence type="ECO:0000259" key="8">
    <source>
        <dbReference type="PROSITE" id="PS50885"/>
    </source>
</evidence>
<dbReference type="InterPro" id="IPR051310">
    <property type="entry name" value="MCP_chemotaxis"/>
</dbReference>
<dbReference type="Gene3D" id="1.10.287.950">
    <property type="entry name" value="Methyl-accepting chemotaxis protein"/>
    <property type="match status" value="1"/>
</dbReference>
<dbReference type="GO" id="GO:0007165">
    <property type="term" value="P:signal transduction"/>
    <property type="evidence" value="ECO:0007669"/>
    <property type="project" value="UniProtKB-KW"/>
</dbReference>
<feature type="coiled-coil region" evidence="5">
    <location>
        <begin position="481"/>
        <end position="508"/>
    </location>
</feature>
<dbReference type="InterPro" id="IPR004089">
    <property type="entry name" value="MCPsignal_dom"/>
</dbReference>
<evidence type="ECO:0000259" key="7">
    <source>
        <dbReference type="PROSITE" id="PS50111"/>
    </source>
</evidence>
<keyword evidence="2" id="KW-0488">Methylation</keyword>
<comment type="similarity">
    <text evidence="3">Belongs to the methyl-accepting chemotaxis (MCP) protein family.</text>
</comment>
<reference evidence="9" key="1">
    <citation type="submission" date="2023-01" db="EMBL/GenBank/DDBJ databases">
        <title>Whole genome sequence of Paucibacter sp. S2-9 isolated from pond sediment.</title>
        <authorList>
            <person name="Jung J.Y."/>
        </authorList>
    </citation>
    <scope>NUCLEOTIDE SEQUENCE</scope>
    <source>
        <strain evidence="9">S2-9</strain>
    </source>
</reference>
<evidence type="ECO:0000256" key="2">
    <source>
        <dbReference type="ARBA" id="ARBA00022481"/>
    </source>
</evidence>
<dbReference type="EMBL" id="CP116346">
    <property type="protein sequence ID" value="WIT12019.1"/>
    <property type="molecule type" value="Genomic_DNA"/>
</dbReference>
<dbReference type="PROSITE" id="PS50885">
    <property type="entry name" value="HAMP"/>
    <property type="match status" value="1"/>
</dbReference>
<evidence type="ECO:0000256" key="6">
    <source>
        <dbReference type="SAM" id="Phobius"/>
    </source>
</evidence>
<dbReference type="GO" id="GO:0005886">
    <property type="term" value="C:plasma membrane"/>
    <property type="evidence" value="ECO:0007669"/>
    <property type="project" value="TreeGrafter"/>
</dbReference>
<dbReference type="PROSITE" id="PS50111">
    <property type="entry name" value="CHEMOTAXIS_TRANSDUC_2"/>
    <property type="match status" value="1"/>
</dbReference>
<evidence type="ECO:0000256" key="5">
    <source>
        <dbReference type="SAM" id="Coils"/>
    </source>
</evidence>
<evidence type="ECO:0000256" key="3">
    <source>
        <dbReference type="ARBA" id="ARBA00029447"/>
    </source>
</evidence>
<dbReference type="Gene3D" id="3.30.450.290">
    <property type="match status" value="1"/>
</dbReference>
<keyword evidence="6" id="KW-0812">Transmembrane</keyword>
<dbReference type="Pfam" id="PF00672">
    <property type="entry name" value="HAMP"/>
    <property type="match status" value="1"/>
</dbReference>
<dbReference type="FunFam" id="1.10.287.950:FF:000001">
    <property type="entry name" value="Methyl-accepting chemotaxis sensory transducer"/>
    <property type="match status" value="1"/>
</dbReference>
<dbReference type="GO" id="GO:0004888">
    <property type="term" value="F:transmembrane signaling receptor activity"/>
    <property type="evidence" value="ECO:0007669"/>
    <property type="project" value="TreeGrafter"/>
</dbReference>
<evidence type="ECO:0000313" key="9">
    <source>
        <dbReference type="EMBL" id="WIT12019.1"/>
    </source>
</evidence>
<dbReference type="KEGG" id="pais:PFX98_00005"/>
<dbReference type="AlphaFoldDB" id="A0AA95SWA4"/>
<proteinExistence type="inferred from homology"/>
<dbReference type="PANTHER" id="PTHR43531:SF14">
    <property type="entry name" value="METHYL-ACCEPTING CHEMOTAXIS PROTEIN I-RELATED"/>
    <property type="match status" value="1"/>
</dbReference>
<dbReference type="SUPFAM" id="SSF58104">
    <property type="entry name" value="Methyl-accepting chemotaxis protein (MCP) signaling domain"/>
    <property type="match status" value="1"/>
</dbReference>
<feature type="transmembrane region" description="Helical" evidence="6">
    <location>
        <begin position="6"/>
        <end position="28"/>
    </location>
</feature>
<dbReference type="CDD" id="cd06225">
    <property type="entry name" value="HAMP"/>
    <property type="match status" value="1"/>
</dbReference>
<dbReference type="CDD" id="cd11386">
    <property type="entry name" value="MCP_signal"/>
    <property type="match status" value="1"/>
</dbReference>
<organism evidence="9 10">
    <name type="scientific">Paucibacter sediminis</name>
    <dbReference type="NCBI Taxonomy" id="3019553"/>
    <lineage>
        <taxon>Bacteria</taxon>
        <taxon>Pseudomonadati</taxon>
        <taxon>Pseudomonadota</taxon>
        <taxon>Betaproteobacteria</taxon>
        <taxon>Burkholderiales</taxon>
        <taxon>Sphaerotilaceae</taxon>
        <taxon>Roseateles</taxon>
    </lineage>
</organism>
<feature type="domain" description="HAMP" evidence="8">
    <location>
        <begin position="206"/>
        <end position="258"/>
    </location>
</feature>
<name>A0AA95SWA4_9BURK</name>
<evidence type="ECO:0000313" key="10">
    <source>
        <dbReference type="Proteomes" id="UP001177769"/>
    </source>
</evidence>
<keyword evidence="4" id="KW-0807">Transducer</keyword>
<feature type="transmembrane region" description="Helical" evidence="6">
    <location>
        <begin position="183"/>
        <end position="204"/>
    </location>
</feature>
<keyword evidence="10" id="KW-1185">Reference proteome</keyword>
<keyword evidence="6" id="KW-0472">Membrane</keyword>
<dbReference type="RefSeq" id="WP_285233108.1">
    <property type="nucleotide sequence ID" value="NZ_CP116346.1"/>
</dbReference>
<evidence type="ECO:0000256" key="1">
    <source>
        <dbReference type="ARBA" id="ARBA00004370"/>
    </source>
</evidence>
<sequence>MVKPRIWIQLIATIAVALLVVWSGVIIWQAYTSRQAALEQAQDFSLSMHDATMAGLTGMMVTGTIAQREVLLDQIKQLGTIRDVHVLRAEAVTKLFGPGTGNEAVAPDAREAEVLRTGRAQVWVENDAKGEYLRAVRPALAAKNYLGKDCTVCHQAAEGTVLGAVSMKVSLDRVNEGLAHQRAMSVLAALLTSIPVLALIYPFIRRVVTTPLSLGIAAAREIATGDLTQQVQLTSSNEVGDLQRSLRDMSDSLTDIVSRVRHATDEIYAAAQQSSDRNADLSARTEQQVGSLGRTAQSMHELTAMVHRNTEDAQRANQLAQTAAEVAVKGGGVVSQVVSTMQSIDSSSKRIVDIIGVIDGIAFQTNILALNAAVEAARAGEHGRGFAVVASEVRSLAQRSSGAAREIKALIDDSVGRVQTGSELVQQAGATMTEIVASIKHVTEIMQAIAAASGQQMMGIERVNATVDDMNTATQQNASMVEQAAADAKALQEQAGQLEAAIRLFKLKQ</sequence>
<gene>
    <name evidence="9" type="ORF">PFX98_00005</name>
</gene>
<dbReference type="GO" id="GO:0006935">
    <property type="term" value="P:chemotaxis"/>
    <property type="evidence" value="ECO:0007669"/>
    <property type="project" value="TreeGrafter"/>
</dbReference>
<accession>A0AA95SWA4</accession>
<keyword evidence="6" id="KW-1133">Transmembrane helix</keyword>
<dbReference type="SMART" id="SM00283">
    <property type="entry name" value="MA"/>
    <property type="match status" value="1"/>
</dbReference>
<dbReference type="PANTHER" id="PTHR43531">
    <property type="entry name" value="PROTEIN ICFG"/>
    <property type="match status" value="1"/>
</dbReference>
<dbReference type="InterPro" id="IPR003660">
    <property type="entry name" value="HAMP_dom"/>
</dbReference>
<dbReference type="Proteomes" id="UP001177769">
    <property type="component" value="Chromosome"/>
</dbReference>
<dbReference type="SMART" id="SM00304">
    <property type="entry name" value="HAMP"/>
    <property type="match status" value="1"/>
</dbReference>
<keyword evidence="5" id="KW-0175">Coiled coil</keyword>
<dbReference type="Pfam" id="PF00015">
    <property type="entry name" value="MCPsignal"/>
    <property type="match status" value="1"/>
</dbReference>
<protein>
    <submittedName>
        <fullName evidence="9">Methyl-accepting chemotaxis protein</fullName>
    </submittedName>
</protein>
<evidence type="ECO:0000256" key="4">
    <source>
        <dbReference type="PROSITE-ProRule" id="PRU00284"/>
    </source>
</evidence>
<comment type="subcellular location">
    <subcellularLocation>
        <location evidence="1">Membrane</location>
    </subcellularLocation>
</comment>